<keyword evidence="4 9" id="KW-0812">Transmembrane</keyword>
<dbReference type="EMBL" id="SZYD01000017">
    <property type="protein sequence ID" value="KAD3069381.1"/>
    <property type="molecule type" value="Genomic_DNA"/>
</dbReference>
<proteinExistence type="inferred from homology"/>
<dbReference type="InterPro" id="IPR044851">
    <property type="entry name" value="Wax_synthase"/>
</dbReference>
<dbReference type="PANTHER" id="PTHR31595">
    <property type="entry name" value="LONG-CHAIN-ALCOHOL O-FATTY-ACYLTRANSFERASE 3-RELATED"/>
    <property type="match status" value="1"/>
</dbReference>
<keyword evidence="8" id="KW-0012">Acyltransferase</keyword>
<protein>
    <recommendedName>
        <fullName evidence="10">Wax synthase domain-containing protein</fullName>
    </recommendedName>
</protein>
<keyword evidence="5 9" id="KW-1133">Transmembrane helix</keyword>
<dbReference type="GO" id="GO:0008374">
    <property type="term" value="F:O-acyltransferase activity"/>
    <property type="evidence" value="ECO:0007669"/>
    <property type="project" value="InterPro"/>
</dbReference>
<keyword evidence="12" id="KW-1185">Reference proteome</keyword>
<evidence type="ECO:0000256" key="1">
    <source>
        <dbReference type="ARBA" id="ARBA00004141"/>
    </source>
</evidence>
<evidence type="ECO:0000256" key="7">
    <source>
        <dbReference type="ARBA" id="ARBA00023136"/>
    </source>
</evidence>
<evidence type="ECO:0000256" key="5">
    <source>
        <dbReference type="ARBA" id="ARBA00022989"/>
    </source>
</evidence>
<organism evidence="11 12">
    <name type="scientific">Mikania micrantha</name>
    <name type="common">bitter vine</name>
    <dbReference type="NCBI Taxonomy" id="192012"/>
    <lineage>
        <taxon>Eukaryota</taxon>
        <taxon>Viridiplantae</taxon>
        <taxon>Streptophyta</taxon>
        <taxon>Embryophyta</taxon>
        <taxon>Tracheophyta</taxon>
        <taxon>Spermatophyta</taxon>
        <taxon>Magnoliopsida</taxon>
        <taxon>eudicotyledons</taxon>
        <taxon>Gunneridae</taxon>
        <taxon>Pentapetalae</taxon>
        <taxon>asterids</taxon>
        <taxon>campanulids</taxon>
        <taxon>Asterales</taxon>
        <taxon>Asteraceae</taxon>
        <taxon>Asteroideae</taxon>
        <taxon>Heliantheae alliance</taxon>
        <taxon>Eupatorieae</taxon>
        <taxon>Mikania</taxon>
    </lineage>
</organism>
<name>A0A5N6M6K5_9ASTR</name>
<feature type="transmembrane region" description="Helical" evidence="9">
    <location>
        <begin position="302"/>
        <end position="322"/>
    </location>
</feature>
<dbReference type="PANTHER" id="PTHR31595:SF72">
    <property type="entry name" value="ACYL-COA--STEROL O-ACYLTRANSFERASE 1-LIKE"/>
    <property type="match status" value="1"/>
</dbReference>
<dbReference type="InterPro" id="IPR017088">
    <property type="entry name" value="Wax_synthase_Magnoliopsida"/>
</dbReference>
<evidence type="ECO:0000256" key="3">
    <source>
        <dbReference type="ARBA" id="ARBA00022679"/>
    </source>
</evidence>
<keyword evidence="3" id="KW-0808">Transferase</keyword>
<dbReference type="AlphaFoldDB" id="A0A5N6M6K5"/>
<dbReference type="Proteomes" id="UP000326396">
    <property type="component" value="Linkage Group LG7"/>
</dbReference>
<keyword evidence="6" id="KW-0443">Lipid metabolism</keyword>
<feature type="transmembrane region" description="Helical" evidence="9">
    <location>
        <begin position="131"/>
        <end position="151"/>
    </location>
</feature>
<dbReference type="Pfam" id="PF13813">
    <property type="entry name" value="MBOAT_2"/>
    <property type="match status" value="1"/>
</dbReference>
<dbReference type="InterPro" id="IPR032805">
    <property type="entry name" value="Wax_synthase_dom"/>
</dbReference>
<reference evidence="11 12" key="1">
    <citation type="submission" date="2019-05" db="EMBL/GenBank/DDBJ databases">
        <title>Mikania micrantha, genome provides insights into the molecular mechanism of rapid growth.</title>
        <authorList>
            <person name="Liu B."/>
        </authorList>
    </citation>
    <scope>NUCLEOTIDE SEQUENCE [LARGE SCALE GENOMIC DNA]</scope>
    <source>
        <strain evidence="11">NLD-2019</strain>
        <tissue evidence="11">Leaf</tissue>
    </source>
</reference>
<evidence type="ECO:0000313" key="12">
    <source>
        <dbReference type="Proteomes" id="UP000326396"/>
    </source>
</evidence>
<evidence type="ECO:0000259" key="10">
    <source>
        <dbReference type="Pfam" id="PF13813"/>
    </source>
</evidence>
<dbReference type="GO" id="GO:0016020">
    <property type="term" value="C:membrane"/>
    <property type="evidence" value="ECO:0007669"/>
    <property type="project" value="UniProtKB-SubCell"/>
</dbReference>
<evidence type="ECO:0000256" key="9">
    <source>
        <dbReference type="SAM" id="Phobius"/>
    </source>
</evidence>
<feature type="domain" description="Wax synthase" evidence="10">
    <location>
        <begin position="192"/>
        <end position="278"/>
    </location>
</feature>
<evidence type="ECO:0000313" key="11">
    <source>
        <dbReference type="EMBL" id="KAD3069381.1"/>
    </source>
</evidence>
<feature type="transmembrane region" description="Helical" evidence="9">
    <location>
        <begin position="36"/>
        <end position="55"/>
    </location>
</feature>
<accession>A0A5N6M6K5</accession>
<comment type="caution">
    <text evidence="11">The sequence shown here is derived from an EMBL/GenBank/DDBJ whole genome shotgun (WGS) entry which is preliminary data.</text>
</comment>
<comment type="similarity">
    <text evidence="2">Belongs to the wax synthase family.</text>
</comment>
<dbReference type="GO" id="GO:0006629">
    <property type="term" value="P:lipid metabolic process"/>
    <property type="evidence" value="ECO:0007669"/>
    <property type="project" value="UniProtKB-KW"/>
</dbReference>
<evidence type="ECO:0000256" key="4">
    <source>
        <dbReference type="ARBA" id="ARBA00022692"/>
    </source>
</evidence>
<evidence type="ECO:0000256" key="6">
    <source>
        <dbReference type="ARBA" id="ARBA00023098"/>
    </source>
</evidence>
<feature type="transmembrane region" description="Helical" evidence="9">
    <location>
        <begin position="240"/>
        <end position="264"/>
    </location>
</feature>
<sequence>MEMEMEGEVKKLVVVWATVVASLLGSHQMSRLMAPGVKRLCAFLPILCLFFYLPLILTSVHFTGTTSFFITWLSTFKLILFAFDKGPLYSSDPPLPISRFILTATLPIKIKTKTKTKTKSSSSSSHKPPNTIIIINYSLKFFLFLLLLKLYGHPLHPLLKMALFCLHIYVVLDLGLALVAYAVRTILGFDLEPHFNEPYLATSLQDFWGNRWNLMVKAILHPTVYIPVRSLSGRFLPKNLAPFPAVVASFVVSGLMHELIFYYIGRLKPTWEVTWFFVIHGVLSGAEVVVKKAMGGRFRVPGVVSGAVTLSLVMGSSFWLFFPPFLRADTEVRSCKEFVAFMELVLRGRFVAPNHVSCPYF</sequence>
<dbReference type="OrthoDB" id="1077582at2759"/>
<gene>
    <name evidence="11" type="ORF">E3N88_37261</name>
</gene>
<feature type="transmembrane region" description="Helical" evidence="9">
    <location>
        <begin position="163"/>
        <end position="187"/>
    </location>
</feature>
<evidence type="ECO:0000256" key="8">
    <source>
        <dbReference type="ARBA" id="ARBA00023315"/>
    </source>
</evidence>
<evidence type="ECO:0000256" key="2">
    <source>
        <dbReference type="ARBA" id="ARBA00007282"/>
    </source>
</evidence>
<comment type="subcellular location">
    <subcellularLocation>
        <location evidence="1">Membrane</location>
        <topology evidence="1">Multi-pass membrane protein</topology>
    </subcellularLocation>
</comment>
<dbReference type="PIRSF" id="PIRSF037006">
    <property type="entry name" value="Wax_synthase"/>
    <property type="match status" value="1"/>
</dbReference>
<keyword evidence="7 9" id="KW-0472">Membrane</keyword>